<protein>
    <submittedName>
        <fullName evidence="1">36686_t:CDS:1</fullName>
    </submittedName>
</protein>
<feature type="non-terminal residue" evidence="1">
    <location>
        <position position="1"/>
    </location>
</feature>
<reference evidence="1 2" key="1">
    <citation type="submission" date="2021-06" db="EMBL/GenBank/DDBJ databases">
        <authorList>
            <person name="Kallberg Y."/>
            <person name="Tangrot J."/>
            <person name="Rosling A."/>
        </authorList>
    </citation>
    <scope>NUCLEOTIDE SEQUENCE [LARGE SCALE GENOMIC DNA]</scope>
    <source>
        <strain evidence="1 2">120-4 pot B 10/14</strain>
    </source>
</reference>
<name>A0ABN7XE07_GIGMA</name>
<organism evidence="1 2">
    <name type="scientific">Gigaspora margarita</name>
    <dbReference type="NCBI Taxonomy" id="4874"/>
    <lineage>
        <taxon>Eukaryota</taxon>
        <taxon>Fungi</taxon>
        <taxon>Fungi incertae sedis</taxon>
        <taxon>Mucoromycota</taxon>
        <taxon>Glomeromycotina</taxon>
        <taxon>Glomeromycetes</taxon>
        <taxon>Diversisporales</taxon>
        <taxon>Gigasporaceae</taxon>
        <taxon>Gigaspora</taxon>
    </lineage>
</organism>
<gene>
    <name evidence="1" type="ORF">GMARGA_LOCUS42329</name>
</gene>
<feature type="non-terminal residue" evidence="1">
    <location>
        <position position="43"/>
    </location>
</feature>
<dbReference type="EMBL" id="CAJVQB010125212">
    <property type="protein sequence ID" value="CAG8853508.1"/>
    <property type="molecule type" value="Genomic_DNA"/>
</dbReference>
<dbReference type="Proteomes" id="UP000789901">
    <property type="component" value="Unassembled WGS sequence"/>
</dbReference>
<sequence length="43" mass="5167">NIFVESGLTSRYLTRTKNTKYDRFLKNLLNDNNAYHKTPEFNE</sequence>
<evidence type="ECO:0000313" key="1">
    <source>
        <dbReference type="EMBL" id="CAG8853508.1"/>
    </source>
</evidence>
<accession>A0ABN7XE07</accession>
<proteinExistence type="predicted"/>
<evidence type="ECO:0000313" key="2">
    <source>
        <dbReference type="Proteomes" id="UP000789901"/>
    </source>
</evidence>
<comment type="caution">
    <text evidence="1">The sequence shown here is derived from an EMBL/GenBank/DDBJ whole genome shotgun (WGS) entry which is preliminary data.</text>
</comment>
<keyword evidence="2" id="KW-1185">Reference proteome</keyword>